<proteinExistence type="predicted"/>
<accession>A0A5P1EYU4</accession>
<organism evidence="4 5">
    <name type="scientific">Asparagus officinalis</name>
    <name type="common">Garden asparagus</name>
    <dbReference type="NCBI Taxonomy" id="4686"/>
    <lineage>
        <taxon>Eukaryota</taxon>
        <taxon>Viridiplantae</taxon>
        <taxon>Streptophyta</taxon>
        <taxon>Embryophyta</taxon>
        <taxon>Tracheophyta</taxon>
        <taxon>Spermatophyta</taxon>
        <taxon>Magnoliopsida</taxon>
        <taxon>Liliopsida</taxon>
        <taxon>Asparagales</taxon>
        <taxon>Asparagaceae</taxon>
        <taxon>Asparagoideae</taxon>
        <taxon>Asparagus</taxon>
    </lineage>
</organism>
<sequence length="134" mass="15613">MNYFEDEVKNRNWDEVENDLLGFTKADDNRHSVHSFLEIRKLKCLNALDKHDRATAPDILVKDLELFASLNEALFEEITRLLTLGKIINQLPKRRKLPFIRLSSSRRSTQLVQALQVVPYFLPKISVSYIGYAH</sequence>
<dbReference type="InterPro" id="IPR006595">
    <property type="entry name" value="CTLH_C"/>
</dbReference>
<dbReference type="Pfam" id="PF21889">
    <property type="entry name" value="TPR1-like_2nd"/>
    <property type="match status" value="1"/>
</dbReference>
<protein>
    <recommendedName>
        <fullName evidence="3">CTLH domain-containing protein</fullName>
    </recommendedName>
</protein>
<dbReference type="AlphaFoldDB" id="A0A5P1EYU4"/>
<evidence type="ECO:0000259" key="3">
    <source>
        <dbReference type="PROSITE" id="PS50897"/>
    </source>
</evidence>
<dbReference type="PROSITE" id="PS50897">
    <property type="entry name" value="CTLH"/>
    <property type="match status" value="1"/>
</dbReference>
<dbReference type="InterPro" id="IPR027728">
    <property type="entry name" value="Topless_fam"/>
</dbReference>
<keyword evidence="2" id="KW-0677">Repeat</keyword>
<keyword evidence="1" id="KW-0853">WD repeat</keyword>
<dbReference type="Proteomes" id="UP000243459">
    <property type="component" value="Chromosome 4"/>
</dbReference>
<dbReference type="PANTHER" id="PTHR44083">
    <property type="entry name" value="TOPLESS-RELATED PROTEIN 1-RELATED"/>
    <property type="match status" value="1"/>
</dbReference>
<evidence type="ECO:0000313" key="5">
    <source>
        <dbReference type="Proteomes" id="UP000243459"/>
    </source>
</evidence>
<keyword evidence="5" id="KW-1185">Reference proteome</keyword>
<dbReference type="OMA" id="DPRRNKM"/>
<dbReference type="PANTHER" id="PTHR44083:SF45">
    <property type="entry name" value="TOPLESS-RELATED PROTEIN 1"/>
    <property type="match status" value="1"/>
</dbReference>
<evidence type="ECO:0000256" key="1">
    <source>
        <dbReference type="ARBA" id="ARBA00022574"/>
    </source>
</evidence>
<evidence type="ECO:0000256" key="2">
    <source>
        <dbReference type="ARBA" id="ARBA00022737"/>
    </source>
</evidence>
<dbReference type="Gramene" id="ONK71102">
    <property type="protein sequence ID" value="ONK71102"/>
    <property type="gene ID" value="A4U43_C04F4740"/>
</dbReference>
<dbReference type="InterPro" id="IPR054080">
    <property type="entry name" value="TPR1-like_2nd"/>
</dbReference>
<feature type="domain" description="CTLH" evidence="3">
    <location>
        <begin position="1"/>
        <end position="55"/>
    </location>
</feature>
<dbReference type="GO" id="GO:0006355">
    <property type="term" value="P:regulation of DNA-templated transcription"/>
    <property type="evidence" value="ECO:0007669"/>
    <property type="project" value="InterPro"/>
</dbReference>
<evidence type="ECO:0000313" key="4">
    <source>
        <dbReference type="EMBL" id="ONK71102.1"/>
    </source>
</evidence>
<dbReference type="EMBL" id="CM007384">
    <property type="protein sequence ID" value="ONK71102.1"/>
    <property type="molecule type" value="Genomic_DNA"/>
</dbReference>
<name>A0A5P1EYU4_ASPOF</name>
<gene>
    <name evidence="4" type="ORF">A4U43_C04F4740</name>
</gene>
<reference evidence="5" key="1">
    <citation type="journal article" date="2017" name="Nat. Commun.">
        <title>The asparagus genome sheds light on the origin and evolution of a young Y chromosome.</title>
        <authorList>
            <person name="Harkess A."/>
            <person name="Zhou J."/>
            <person name="Xu C."/>
            <person name="Bowers J.E."/>
            <person name="Van der Hulst R."/>
            <person name="Ayyampalayam S."/>
            <person name="Mercati F."/>
            <person name="Riccardi P."/>
            <person name="McKain M.R."/>
            <person name="Kakrana A."/>
            <person name="Tang H."/>
            <person name="Ray J."/>
            <person name="Groenendijk J."/>
            <person name="Arikit S."/>
            <person name="Mathioni S.M."/>
            <person name="Nakano M."/>
            <person name="Shan H."/>
            <person name="Telgmann-Rauber A."/>
            <person name="Kanno A."/>
            <person name="Yue Z."/>
            <person name="Chen H."/>
            <person name="Li W."/>
            <person name="Chen Y."/>
            <person name="Xu X."/>
            <person name="Zhang Y."/>
            <person name="Luo S."/>
            <person name="Chen H."/>
            <person name="Gao J."/>
            <person name="Mao Z."/>
            <person name="Pires J.C."/>
            <person name="Luo M."/>
            <person name="Kudrna D."/>
            <person name="Wing R.A."/>
            <person name="Meyers B.C."/>
            <person name="Yi K."/>
            <person name="Kong H."/>
            <person name="Lavrijsen P."/>
            <person name="Sunseri F."/>
            <person name="Falavigna A."/>
            <person name="Ye Y."/>
            <person name="Leebens-Mack J.H."/>
            <person name="Chen G."/>
        </authorList>
    </citation>
    <scope>NUCLEOTIDE SEQUENCE [LARGE SCALE GENOMIC DNA]</scope>
    <source>
        <strain evidence="5">cv. DH0086</strain>
    </source>
</reference>